<accession>A0A7J9CG26</accession>
<dbReference type="Proteomes" id="UP000593579">
    <property type="component" value="Unassembled WGS sequence"/>
</dbReference>
<dbReference type="AlphaFoldDB" id="A0A7J9CG26"/>
<dbReference type="OrthoDB" id="943280at2759"/>
<name>A0A7J9CG26_GOSGO</name>
<dbReference type="EMBL" id="JABEZY010000010">
    <property type="protein sequence ID" value="MBA0747462.1"/>
    <property type="molecule type" value="Genomic_DNA"/>
</dbReference>
<protein>
    <submittedName>
        <fullName evidence="1">Uncharacterized protein</fullName>
    </submittedName>
</protein>
<keyword evidence="2" id="KW-1185">Reference proteome</keyword>
<sequence length="52" mass="5823">MVMLGLLPSTALHIYLRRALGKIKPSSHQAICSQQQEMGYGTMEHHAEGNTW</sequence>
<comment type="caution">
    <text evidence="1">The sequence shown here is derived from an EMBL/GenBank/DDBJ whole genome shotgun (WGS) entry which is preliminary data.</text>
</comment>
<evidence type="ECO:0000313" key="2">
    <source>
        <dbReference type="Proteomes" id="UP000593579"/>
    </source>
</evidence>
<organism evidence="1 2">
    <name type="scientific">Gossypium gossypioides</name>
    <name type="common">Mexican cotton</name>
    <name type="synonym">Selera gossypioides</name>
    <dbReference type="NCBI Taxonomy" id="34282"/>
    <lineage>
        <taxon>Eukaryota</taxon>
        <taxon>Viridiplantae</taxon>
        <taxon>Streptophyta</taxon>
        <taxon>Embryophyta</taxon>
        <taxon>Tracheophyta</taxon>
        <taxon>Spermatophyta</taxon>
        <taxon>Magnoliopsida</taxon>
        <taxon>eudicotyledons</taxon>
        <taxon>Gunneridae</taxon>
        <taxon>Pentapetalae</taxon>
        <taxon>rosids</taxon>
        <taxon>malvids</taxon>
        <taxon>Malvales</taxon>
        <taxon>Malvaceae</taxon>
        <taxon>Malvoideae</taxon>
        <taxon>Gossypium</taxon>
    </lineage>
</organism>
<reference evidence="1 2" key="1">
    <citation type="journal article" date="2019" name="Genome Biol. Evol.">
        <title>Insights into the evolution of the New World diploid cottons (Gossypium, subgenus Houzingenia) based on genome sequencing.</title>
        <authorList>
            <person name="Grover C.E."/>
            <person name="Arick M.A. 2nd"/>
            <person name="Thrash A."/>
            <person name="Conover J.L."/>
            <person name="Sanders W.S."/>
            <person name="Peterson D.G."/>
            <person name="Frelichowski J.E."/>
            <person name="Scheffler J.A."/>
            <person name="Scheffler B.E."/>
            <person name="Wendel J.F."/>
        </authorList>
    </citation>
    <scope>NUCLEOTIDE SEQUENCE [LARGE SCALE GENOMIC DNA]</scope>
    <source>
        <strain evidence="1">5</strain>
        <tissue evidence="1">Leaf</tissue>
    </source>
</reference>
<proteinExistence type="predicted"/>
<gene>
    <name evidence="1" type="ORF">Gogos_004375</name>
</gene>
<evidence type="ECO:0000313" key="1">
    <source>
        <dbReference type="EMBL" id="MBA0747462.1"/>
    </source>
</evidence>